<feature type="domain" description="Phage integrase SAM-like" evidence="4">
    <location>
        <begin position="114"/>
        <end position="201"/>
    </location>
</feature>
<protein>
    <recommendedName>
        <fullName evidence="7">Tyr recombinase domain-containing protein</fullName>
    </recommendedName>
</protein>
<proteinExistence type="predicted"/>
<dbReference type="Pfam" id="PF00589">
    <property type="entry name" value="Phage_integrase"/>
    <property type="match status" value="1"/>
</dbReference>
<evidence type="ECO:0000256" key="2">
    <source>
        <dbReference type="ARBA" id="ARBA00023172"/>
    </source>
</evidence>
<dbReference type="InterPro" id="IPR025269">
    <property type="entry name" value="SAM-like_dom"/>
</dbReference>
<dbReference type="Gene3D" id="1.10.443.10">
    <property type="entry name" value="Intergrase catalytic core"/>
    <property type="match status" value="1"/>
</dbReference>
<dbReference type="GO" id="GO:0003677">
    <property type="term" value="F:DNA binding"/>
    <property type="evidence" value="ECO:0007669"/>
    <property type="project" value="UniProtKB-KW"/>
</dbReference>
<gene>
    <name evidence="6" type="ORF">SDC9_36954</name>
</gene>
<dbReference type="GO" id="GO:0006310">
    <property type="term" value="P:DNA recombination"/>
    <property type="evidence" value="ECO:0007669"/>
    <property type="project" value="UniProtKB-KW"/>
</dbReference>
<dbReference type="EMBL" id="VSSQ01000316">
    <property type="protein sequence ID" value="MPL90896.1"/>
    <property type="molecule type" value="Genomic_DNA"/>
</dbReference>
<keyword evidence="2" id="KW-0233">DNA recombination</keyword>
<organism evidence="6">
    <name type="scientific">bioreactor metagenome</name>
    <dbReference type="NCBI Taxonomy" id="1076179"/>
    <lineage>
        <taxon>unclassified sequences</taxon>
        <taxon>metagenomes</taxon>
        <taxon>ecological metagenomes</taxon>
    </lineage>
</organism>
<dbReference type="InterPro" id="IPR010998">
    <property type="entry name" value="Integrase_recombinase_N"/>
</dbReference>
<dbReference type="InterPro" id="IPR011010">
    <property type="entry name" value="DNA_brk_join_enz"/>
</dbReference>
<accession>A0A644VHW0</accession>
<evidence type="ECO:0000259" key="5">
    <source>
        <dbReference type="Pfam" id="PF17293"/>
    </source>
</evidence>
<dbReference type="InterPro" id="IPR013762">
    <property type="entry name" value="Integrase-like_cat_sf"/>
</dbReference>
<dbReference type="Pfam" id="PF17293">
    <property type="entry name" value="Arm-DNA-bind_5"/>
    <property type="match status" value="1"/>
</dbReference>
<evidence type="ECO:0000256" key="1">
    <source>
        <dbReference type="ARBA" id="ARBA00023125"/>
    </source>
</evidence>
<dbReference type="Pfam" id="PF13102">
    <property type="entry name" value="Phage_int_SAM_5"/>
    <property type="match status" value="1"/>
</dbReference>
<evidence type="ECO:0000259" key="3">
    <source>
        <dbReference type="Pfam" id="PF00589"/>
    </source>
</evidence>
<name>A0A644VHW0_9ZZZZ</name>
<dbReference type="Gene3D" id="1.10.150.130">
    <property type="match status" value="1"/>
</dbReference>
<dbReference type="InterPro" id="IPR035386">
    <property type="entry name" value="Arm-DNA-bind_5"/>
</dbReference>
<comment type="caution">
    <text evidence="6">The sequence shown here is derived from an EMBL/GenBank/DDBJ whole genome shotgun (WGS) entry which is preliminary data.</text>
</comment>
<keyword evidence="1" id="KW-0238">DNA-binding</keyword>
<dbReference type="InterPro" id="IPR002104">
    <property type="entry name" value="Integrase_catalytic"/>
</dbReference>
<evidence type="ECO:0000259" key="4">
    <source>
        <dbReference type="Pfam" id="PF13102"/>
    </source>
</evidence>
<evidence type="ECO:0000313" key="6">
    <source>
        <dbReference type="EMBL" id="MPL90896.1"/>
    </source>
</evidence>
<feature type="domain" description="Tyr recombinase" evidence="3">
    <location>
        <begin position="379"/>
        <end position="422"/>
    </location>
</feature>
<sequence>MIEVKFYLNNAKTETTTTIYAVVHHHSKRYKYPTGISIQPKHWNNAKYRCRIKADFPDATFINDQLESWEELISDVFESFLVDLITPSQHSFRKAIKNRLEDLTHKEPSKKSGLLEFMDEFTESVSRSNRTLKRYGTTINLLKKYQKEKRTTLDFEDIDIDFYESFKKWMYKYDFSVNYFGDIIKNIKMFMNEAEQRGLHTSSGHRSKKFKTISEESDTISLSVEKLMRIYNVEINERSITELNEQLIKEGVKTDIRPHNIERRISSLIDARDRFLIGAFTALRYQDYNALNGLSHESEYITRRNAKTGRLTSIPMHPVIKSILLARGDKLPPGISNDKMNKNLRILCRLAGLTDIKETSKTLGGKRVYKMVPEYMLVGSHTARRSACTNMYRAGIPISIIMVFSGHTKIANFMKYIRIDAEEAAIQMKDHPFFN</sequence>
<dbReference type="AlphaFoldDB" id="A0A644VHW0"/>
<reference evidence="6" key="1">
    <citation type="submission" date="2019-08" db="EMBL/GenBank/DDBJ databases">
        <authorList>
            <person name="Kucharzyk K."/>
            <person name="Murdoch R.W."/>
            <person name="Higgins S."/>
            <person name="Loffler F."/>
        </authorList>
    </citation>
    <scope>NUCLEOTIDE SEQUENCE</scope>
</reference>
<feature type="domain" description="Arm DNA-binding" evidence="5">
    <location>
        <begin position="7"/>
        <end position="77"/>
    </location>
</feature>
<evidence type="ECO:0008006" key="7">
    <source>
        <dbReference type="Google" id="ProtNLM"/>
    </source>
</evidence>
<dbReference type="GO" id="GO:0015074">
    <property type="term" value="P:DNA integration"/>
    <property type="evidence" value="ECO:0007669"/>
    <property type="project" value="InterPro"/>
</dbReference>
<dbReference type="SUPFAM" id="SSF56349">
    <property type="entry name" value="DNA breaking-rejoining enzymes"/>
    <property type="match status" value="1"/>
</dbReference>